<dbReference type="InterPro" id="IPR011010">
    <property type="entry name" value="DNA_brk_join_enz"/>
</dbReference>
<name>A0A5C7SMA9_THASP</name>
<keyword evidence="2" id="KW-0233">DNA recombination</keyword>
<dbReference type="Proteomes" id="UP000321192">
    <property type="component" value="Unassembled WGS sequence"/>
</dbReference>
<dbReference type="PROSITE" id="PS51898">
    <property type="entry name" value="TYR_RECOMBINASE"/>
    <property type="match status" value="1"/>
</dbReference>
<evidence type="ECO:0000313" key="4">
    <source>
        <dbReference type="EMBL" id="TXH83881.1"/>
    </source>
</evidence>
<dbReference type="InterPro" id="IPR013762">
    <property type="entry name" value="Integrase-like_cat_sf"/>
</dbReference>
<accession>A0A5C7SMA9</accession>
<dbReference type="Gene3D" id="1.10.443.10">
    <property type="entry name" value="Intergrase catalytic core"/>
    <property type="match status" value="1"/>
</dbReference>
<keyword evidence="1" id="KW-0229">DNA integration</keyword>
<protein>
    <submittedName>
        <fullName evidence="4">Integrase</fullName>
    </submittedName>
</protein>
<dbReference type="SUPFAM" id="SSF56349">
    <property type="entry name" value="DNA breaking-rejoining enzymes"/>
    <property type="match status" value="1"/>
</dbReference>
<comment type="caution">
    <text evidence="4">The sequence shown here is derived from an EMBL/GenBank/DDBJ whole genome shotgun (WGS) entry which is preliminary data.</text>
</comment>
<dbReference type="InterPro" id="IPR050090">
    <property type="entry name" value="Tyrosine_recombinase_XerCD"/>
</dbReference>
<evidence type="ECO:0000256" key="1">
    <source>
        <dbReference type="ARBA" id="ARBA00022908"/>
    </source>
</evidence>
<dbReference type="PANTHER" id="PTHR30349">
    <property type="entry name" value="PHAGE INTEGRASE-RELATED"/>
    <property type="match status" value="1"/>
</dbReference>
<sequence>MNPSAQSRRTQPACPGAALSDAIADELRRYDDHLHDVRGLAASTRRNHCRIVGLLLQKKFAGGVIDMARLHAADVQRFIARQLGDSPSHSAAAQVATALRSYLRYRTICGDSVAGLSAVISSPVQWNLAVLPRALKPDEVQRLLAALPYGRKPRRGYAIVRCALDMGLRAGEIANLSIDDINWREGMVTLKGTKSRRRDVLPLPMTTGQALADYLQHERPATPSRAIFLCRRDSRDVPVTTYAIQNVIRRACQRAGLPGTGSHVLRHTLACRLVENGGSLKEVADVLRHRSLETSRIYAKLDTPNLADVALPWPGSES</sequence>
<gene>
    <name evidence="4" type="ORF">E6Q80_12630</name>
</gene>
<evidence type="ECO:0000259" key="3">
    <source>
        <dbReference type="PROSITE" id="PS51898"/>
    </source>
</evidence>
<dbReference type="Pfam" id="PF00589">
    <property type="entry name" value="Phage_integrase"/>
    <property type="match status" value="1"/>
</dbReference>
<dbReference type="InterPro" id="IPR002104">
    <property type="entry name" value="Integrase_catalytic"/>
</dbReference>
<evidence type="ECO:0000313" key="5">
    <source>
        <dbReference type="Proteomes" id="UP000321192"/>
    </source>
</evidence>
<reference evidence="4 5" key="1">
    <citation type="submission" date="2018-09" db="EMBL/GenBank/DDBJ databases">
        <title>Metagenome Assembled Genomes from an Advanced Water Purification Facility.</title>
        <authorList>
            <person name="Stamps B.W."/>
            <person name="Spear J.R."/>
        </authorList>
    </citation>
    <scope>NUCLEOTIDE SEQUENCE [LARGE SCALE GENOMIC DNA]</scope>
    <source>
        <strain evidence="4">Bin_27_1</strain>
    </source>
</reference>
<dbReference type="RefSeq" id="WP_276659077.1">
    <property type="nucleotide sequence ID" value="NZ_SSFD01000196.1"/>
</dbReference>
<proteinExistence type="predicted"/>
<dbReference type="PANTHER" id="PTHR30349:SF90">
    <property type="entry name" value="TYROSINE RECOMBINASE XERD"/>
    <property type="match status" value="1"/>
</dbReference>
<dbReference type="GO" id="GO:0003677">
    <property type="term" value="F:DNA binding"/>
    <property type="evidence" value="ECO:0007669"/>
    <property type="project" value="InterPro"/>
</dbReference>
<feature type="domain" description="Tyr recombinase" evidence="3">
    <location>
        <begin position="130"/>
        <end position="311"/>
    </location>
</feature>
<evidence type="ECO:0000256" key="2">
    <source>
        <dbReference type="ARBA" id="ARBA00023172"/>
    </source>
</evidence>
<dbReference type="AlphaFoldDB" id="A0A5C7SMA9"/>
<dbReference type="Pfam" id="PF02899">
    <property type="entry name" value="Phage_int_SAM_1"/>
    <property type="match status" value="1"/>
</dbReference>
<dbReference type="InterPro" id="IPR004107">
    <property type="entry name" value="Integrase_SAM-like_N"/>
</dbReference>
<organism evidence="4 5">
    <name type="scientific">Thauera aminoaromatica</name>
    <dbReference type="NCBI Taxonomy" id="164330"/>
    <lineage>
        <taxon>Bacteria</taxon>
        <taxon>Pseudomonadati</taxon>
        <taxon>Pseudomonadota</taxon>
        <taxon>Betaproteobacteria</taxon>
        <taxon>Rhodocyclales</taxon>
        <taxon>Zoogloeaceae</taxon>
        <taxon>Thauera</taxon>
    </lineage>
</organism>
<dbReference type="GO" id="GO:0015074">
    <property type="term" value="P:DNA integration"/>
    <property type="evidence" value="ECO:0007669"/>
    <property type="project" value="UniProtKB-KW"/>
</dbReference>
<dbReference type="EMBL" id="SSFD01000196">
    <property type="protein sequence ID" value="TXH83881.1"/>
    <property type="molecule type" value="Genomic_DNA"/>
</dbReference>
<dbReference type="GO" id="GO:0006310">
    <property type="term" value="P:DNA recombination"/>
    <property type="evidence" value="ECO:0007669"/>
    <property type="project" value="UniProtKB-KW"/>
</dbReference>